<protein>
    <submittedName>
        <fullName evidence="1">Uncharacterized protein</fullName>
    </submittedName>
</protein>
<evidence type="ECO:0000313" key="1">
    <source>
        <dbReference type="EMBL" id="JAD55914.1"/>
    </source>
</evidence>
<reference evidence="1" key="1">
    <citation type="submission" date="2014-09" db="EMBL/GenBank/DDBJ databases">
        <authorList>
            <person name="Magalhaes I.L.F."/>
            <person name="Oliveira U."/>
            <person name="Santos F.R."/>
            <person name="Vidigal T.H.D.A."/>
            <person name="Brescovit A.D."/>
            <person name="Santos A.J."/>
        </authorList>
    </citation>
    <scope>NUCLEOTIDE SEQUENCE</scope>
    <source>
        <tissue evidence="1">Shoot tissue taken approximately 20 cm above the soil surface</tissue>
    </source>
</reference>
<accession>A0A0A9AVY6</accession>
<organism evidence="1">
    <name type="scientific">Arundo donax</name>
    <name type="common">Giant reed</name>
    <name type="synonym">Donax arundinaceus</name>
    <dbReference type="NCBI Taxonomy" id="35708"/>
    <lineage>
        <taxon>Eukaryota</taxon>
        <taxon>Viridiplantae</taxon>
        <taxon>Streptophyta</taxon>
        <taxon>Embryophyta</taxon>
        <taxon>Tracheophyta</taxon>
        <taxon>Spermatophyta</taxon>
        <taxon>Magnoliopsida</taxon>
        <taxon>Liliopsida</taxon>
        <taxon>Poales</taxon>
        <taxon>Poaceae</taxon>
        <taxon>PACMAD clade</taxon>
        <taxon>Arundinoideae</taxon>
        <taxon>Arundineae</taxon>
        <taxon>Arundo</taxon>
    </lineage>
</organism>
<proteinExistence type="predicted"/>
<reference evidence="1" key="2">
    <citation type="journal article" date="2015" name="Data Brief">
        <title>Shoot transcriptome of the giant reed, Arundo donax.</title>
        <authorList>
            <person name="Barrero R.A."/>
            <person name="Guerrero F.D."/>
            <person name="Moolhuijzen P."/>
            <person name="Goolsby J.A."/>
            <person name="Tidwell J."/>
            <person name="Bellgard S.E."/>
            <person name="Bellgard M.I."/>
        </authorList>
    </citation>
    <scope>NUCLEOTIDE SEQUENCE</scope>
    <source>
        <tissue evidence="1">Shoot tissue taken approximately 20 cm above the soil surface</tissue>
    </source>
</reference>
<dbReference type="EMBL" id="GBRH01241981">
    <property type="protein sequence ID" value="JAD55914.1"/>
    <property type="molecule type" value="Transcribed_RNA"/>
</dbReference>
<dbReference type="AlphaFoldDB" id="A0A0A9AVY6"/>
<sequence>MPVSLCSVSMYASVLTTQRHKAAGNVGLLFQGFLIHYTIYSQPWSALHNLSPAPSCQPLVVACL</sequence>
<name>A0A0A9AVY6_ARUDO</name>